<organism evidence="4 5">
    <name type="scientific">Panacibacter ginsenosidivorans</name>
    <dbReference type="NCBI Taxonomy" id="1813871"/>
    <lineage>
        <taxon>Bacteria</taxon>
        <taxon>Pseudomonadati</taxon>
        <taxon>Bacteroidota</taxon>
        <taxon>Chitinophagia</taxon>
        <taxon>Chitinophagales</taxon>
        <taxon>Chitinophagaceae</taxon>
        <taxon>Panacibacter</taxon>
    </lineage>
</organism>
<dbReference type="Proteomes" id="UP000321533">
    <property type="component" value="Chromosome"/>
</dbReference>
<evidence type="ECO:0000256" key="1">
    <source>
        <dbReference type="ARBA" id="ARBA00023286"/>
    </source>
</evidence>
<dbReference type="SMART" id="SM00100">
    <property type="entry name" value="cNMP"/>
    <property type="match status" value="1"/>
</dbReference>
<dbReference type="InterPro" id="IPR018490">
    <property type="entry name" value="cNMP-bd_dom_sf"/>
</dbReference>
<dbReference type="InterPro" id="IPR010406">
    <property type="entry name" value="DUF1003"/>
</dbReference>
<name>A0A5B8VA12_9BACT</name>
<keyword evidence="2" id="KW-1133">Transmembrane helix</keyword>
<dbReference type="PANTHER" id="PTHR45638">
    <property type="entry name" value="CYCLIC NUCLEOTIDE-GATED CATION CHANNEL SUBUNIT A"/>
    <property type="match status" value="1"/>
</dbReference>
<keyword evidence="1" id="KW-0407">Ion channel</keyword>
<keyword evidence="1" id="KW-1071">Ligand-gated ion channel</keyword>
<dbReference type="OrthoDB" id="9795736at2"/>
<evidence type="ECO:0000313" key="5">
    <source>
        <dbReference type="Proteomes" id="UP000321533"/>
    </source>
</evidence>
<keyword evidence="1" id="KW-0406">Ion transport</keyword>
<dbReference type="InterPro" id="IPR050866">
    <property type="entry name" value="CNG_cation_channel"/>
</dbReference>
<feature type="transmembrane region" description="Helical" evidence="2">
    <location>
        <begin position="172"/>
        <end position="190"/>
    </location>
</feature>
<dbReference type="GO" id="GO:0044877">
    <property type="term" value="F:protein-containing complex binding"/>
    <property type="evidence" value="ECO:0007669"/>
    <property type="project" value="TreeGrafter"/>
</dbReference>
<gene>
    <name evidence="4" type="ORF">FRZ67_13830</name>
</gene>
<reference evidence="4 5" key="1">
    <citation type="journal article" date="2016" name="Int. J. Syst. Evol. Microbiol.">
        <title>Panacibacter ginsenosidivorans gen. nov., sp. nov., with ginsenoside converting activity isolated from soil of a ginseng field.</title>
        <authorList>
            <person name="Siddiqi M.Z."/>
            <person name="Muhammad Shafi S."/>
            <person name="Choi K.D."/>
            <person name="Im W.T."/>
        </authorList>
    </citation>
    <scope>NUCLEOTIDE SEQUENCE [LARGE SCALE GENOMIC DNA]</scope>
    <source>
        <strain evidence="4 5">Gsoil1550</strain>
    </source>
</reference>
<dbReference type="EMBL" id="CP042435">
    <property type="protein sequence ID" value="QEC68327.1"/>
    <property type="molecule type" value="Genomic_DNA"/>
</dbReference>
<dbReference type="InterPro" id="IPR000595">
    <property type="entry name" value="cNMP-bd_dom"/>
</dbReference>
<keyword evidence="2" id="KW-0472">Membrane</keyword>
<dbReference type="GO" id="GO:0005221">
    <property type="term" value="F:intracellularly cyclic nucleotide-activated monoatomic cation channel activity"/>
    <property type="evidence" value="ECO:0007669"/>
    <property type="project" value="InterPro"/>
</dbReference>
<dbReference type="Gene3D" id="2.60.120.10">
    <property type="entry name" value="Jelly Rolls"/>
    <property type="match status" value="1"/>
</dbReference>
<feature type="transmembrane region" description="Helical" evidence="2">
    <location>
        <begin position="210"/>
        <end position="228"/>
    </location>
</feature>
<proteinExistence type="predicted"/>
<keyword evidence="5" id="KW-1185">Reference proteome</keyword>
<accession>A0A5B8VA12</accession>
<dbReference type="PANTHER" id="PTHR45638:SF11">
    <property type="entry name" value="CYCLIC NUCLEOTIDE-GATED CATION CHANNEL SUBUNIT A"/>
    <property type="match status" value="1"/>
</dbReference>
<dbReference type="Pfam" id="PF06210">
    <property type="entry name" value="DUF1003"/>
    <property type="match status" value="1"/>
</dbReference>
<evidence type="ECO:0000313" key="4">
    <source>
        <dbReference type="EMBL" id="QEC68327.1"/>
    </source>
</evidence>
<keyword evidence="2" id="KW-0812">Transmembrane</keyword>
<dbReference type="AlphaFoldDB" id="A0A5B8VA12"/>
<evidence type="ECO:0000259" key="3">
    <source>
        <dbReference type="PROSITE" id="PS50042"/>
    </source>
</evidence>
<feature type="domain" description="Cyclic nucleotide-binding" evidence="3">
    <location>
        <begin position="11"/>
        <end position="131"/>
    </location>
</feature>
<dbReference type="SUPFAM" id="SSF51206">
    <property type="entry name" value="cAMP-binding domain-like"/>
    <property type="match status" value="1"/>
</dbReference>
<protein>
    <submittedName>
        <fullName evidence="4">Cyclic nucleotide-binding domain-containing protein</fullName>
    </submittedName>
</protein>
<dbReference type="PROSITE" id="PS50042">
    <property type="entry name" value="CNMP_BINDING_3"/>
    <property type="match status" value="1"/>
</dbReference>
<dbReference type="CDD" id="cd00038">
    <property type="entry name" value="CAP_ED"/>
    <property type="match status" value="1"/>
</dbReference>
<sequence length="275" mass="31733">MTSEMLRKIPLFATLNPEELEDLLKQLITEKYPPHTVIFWMDEPGDKLYLIEKGEVRISYTNKNGKEITLATQGEGTFFGELSLLDAGPHTATVRTINETTVLYIDQGTFYSYLDKHPQFSRTLLAVLVDRLRTNIVNMHLHTTEKPVVSYQPASFRRFVDKAASLVSSSRFLICAAIFVAGWIIFQTWYYQKLHNGVISFADNPPTFFFLGFMLTLTSFLLTILVLTSQRRLAEQDRIRAEIEYQVNLKAQAEIMRLQLKMDEVLKLLEEKDDH</sequence>
<dbReference type="InterPro" id="IPR014710">
    <property type="entry name" value="RmlC-like_jellyroll"/>
</dbReference>
<dbReference type="KEGG" id="pgin:FRZ67_13830"/>
<evidence type="ECO:0000256" key="2">
    <source>
        <dbReference type="SAM" id="Phobius"/>
    </source>
</evidence>
<keyword evidence="1" id="KW-0813">Transport</keyword>
<dbReference type="RefSeq" id="WP_147190220.1">
    <property type="nucleotide sequence ID" value="NZ_CP042435.1"/>
</dbReference>
<dbReference type="Pfam" id="PF00027">
    <property type="entry name" value="cNMP_binding"/>
    <property type="match status" value="1"/>
</dbReference>